<evidence type="ECO:0000313" key="3">
    <source>
        <dbReference type="EMBL" id="BCZ18053.1"/>
    </source>
</evidence>
<feature type="domain" description="Phage head morphogenesis" evidence="1">
    <location>
        <begin position="47"/>
        <end position="159"/>
    </location>
</feature>
<dbReference type="Pfam" id="PF04233">
    <property type="entry name" value="Phage_Mu_F"/>
    <property type="match status" value="1"/>
</dbReference>
<organism evidence="3 4">
    <name type="scientific">Helicobacter gastrocanis</name>
    <dbReference type="NCBI Taxonomy" id="2849641"/>
    <lineage>
        <taxon>Bacteria</taxon>
        <taxon>Pseudomonadati</taxon>
        <taxon>Campylobacterota</taxon>
        <taxon>Epsilonproteobacteria</taxon>
        <taxon>Campylobacterales</taxon>
        <taxon>Helicobacteraceae</taxon>
        <taxon>Helicobacter</taxon>
    </lineage>
</organism>
<accession>A0ABN6I3C3</accession>
<dbReference type="EMBL" id="AP024814">
    <property type="protein sequence ID" value="BCZ18053.1"/>
    <property type="molecule type" value="Genomic_DNA"/>
</dbReference>
<evidence type="ECO:0008006" key="5">
    <source>
        <dbReference type="Google" id="ProtNLM"/>
    </source>
</evidence>
<dbReference type="Proteomes" id="UP000826775">
    <property type="component" value="Chromosome"/>
</dbReference>
<gene>
    <name evidence="3" type="ORF">NHP190003_13350</name>
</gene>
<dbReference type="RefSeq" id="WP_221279311.1">
    <property type="nucleotide sequence ID" value="NZ_AP024814.1"/>
</dbReference>
<protein>
    <recommendedName>
        <fullName evidence="5">Phage head morphogenesis domain-containing protein</fullName>
    </recommendedName>
</protein>
<dbReference type="InterPro" id="IPR029100">
    <property type="entry name" value="Ntox50"/>
</dbReference>
<evidence type="ECO:0000259" key="2">
    <source>
        <dbReference type="Pfam" id="PF15542"/>
    </source>
</evidence>
<evidence type="ECO:0000259" key="1">
    <source>
        <dbReference type="Pfam" id="PF04233"/>
    </source>
</evidence>
<evidence type="ECO:0000313" key="4">
    <source>
        <dbReference type="Proteomes" id="UP000826775"/>
    </source>
</evidence>
<sequence length="454" mass="52165">MPFIEAIDSLMAREPTLIPDGASFKFNEYLRVFAISKVARLDIIQDTQKALKKALEQGLSAQQFLKANPNLVSKIGKKRLARVFAHNLIYANTRGKMLRYESAPPIQDSSDGDGWYFVFHSRHDSRARHLEFDGICLPRKHALWKTHTPPLDWGCRCELQMWSERQIKAKGIEVTKNPPKGSAKEPGHFEPDAPTFIKNLLSSKRQSYKDNPQALKVLDKIDANAKNQQALFERVAPAFLKNTLLHLGKLAQANCFLDPKTFKKLDAFDAFLALEAMQDKRIKVLDKMAYFFNAPLQRWYQLDLTEPNTTILKRIPKGPVDLKIEQLAKLQEGEDDQQAQARILKALEFWQPILNLNDKQDRHMQGNKNYTLGRGYYEAPLDADRVKPLFKHGKFLWTMDGDWDKKIVITHPDFYGVHVPNGDLSQAKKTHKSKVHFANDGFHMVPYMSKDKEK</sequence>
<keyword evidence="4" id="KW-1185">Reference proteome</keyword>
<proteinExistence type="predicted"/>
<dbReference type="Pfam" id="PF15542">
    <property type="entry name" value="Ntox50"/>
    <property type="match status" value="1"/>
</dbReference>
<dbReference type="InterPro" id="IPR006528">
    <property type="entry name" value="Phage_head_morphogenesis_dom"/>
</dbReference>
<name>A0ABN6I3C3_9HELI</name>
<reference evidence="3 4" key="1">
    <citation type="submission" date="2021-07" db="EMBL/GenBank/DDBJ databases">
        <title>Novel Helicobacter sp. Isolated from a dog.</title>
        <authorList>
            <person name="Rimbara E."/>
            <person name="Suzuki M."/>
        </authorList>
    </citation>
    <scope>NUCLEOTIDE SEQUENCE [LARGE SCALE GENOMIC DNA]</scope>
    <source>
        <strain evidence="4">NHP19-003</strain>
    </source>
</reference>
<feature type="domain" description="Bacterial toxin 50" evidence="2">
    <location>
        <begin position="357"/>
        <end position="446"/>
    </location>
</feature>